<feature type="domain" description="PepSY" evidence="2">
    <location>
        <begin position="387"/>
        <end position="446"/>
    </location>
</feature>
<keyword evidence="6" id="KW-1185">Reference proteome</keyword>
<dbReference type="Pfam" id="PF14620">
    <property type="entry name" value="YPEB_PepSY1-2"/>
    <property type="match status" value="1"/>
</dbReference>
<keyword evidence="1" id="KW-1133">Transmembrane helix</keyword>
<evidence type="ECO:0000313" key="5">
    <source>
        <dbReference type="EMBL" id="KPU44584.1"/>
    </source>
</evidence>
<evidence type="ECO:0000259" key="4">
    <source>
        <dbReference type="Pfam" id="PF20769"/>
    </source>
</evidence>
<dbReference type="InterPro" id="IPR025711">
    <property type="entry name" value="PepSY"/>
</dbReference>
<feature type="domain" description="Sporulation protein YpeB N-terminal" evidence="4">
    <location>
        <begin position="36"/>
        <end position="167"/>
    </location>
</feature>
<proteinExistence type="predicted"/>
<dbReference type="Pfam" id="PF03413">
    <property type="entry name" value="PepSY"/>
    <property type="match status" value="1"/>
</dbReference>
<gene>
    <name evidence="5" type="primary">ypeB</name>
    <name evidence="5" type="ORF">OXPF_16670</name>
</gene>
<dbReference type="NCBIfam" id="TIGR02889">
    <property type="entry name" value="spore_YpeB"/>
    <property type="match status" value="1"/>
</dbReference>
<dbReference type="GO" id="GO:0009847">
    <property type="term" value="P:spore germination"/>
    <property type="evidence" value="ECO:0007669"/>
    <property type="project" value="InterPro"/>
</dbReference>
<evidence type="ECO:0000259" key="2">
    <source>
        <dbReference type="Pfam" id="PF03413"/>
    </source>
</evidence>
<feature type="domain" description="Sporulation protein YpeB PepSY1 and PepSY2" evidence="3">
    <location>
        <begin position="185"/>
        <end position="384"/>
    </location>
</feature>
<dbReference type="PATRIC" id="fig|36849.3.peg.1760"/>
<dbReference type="STRING" id="36849.OXPF_16670"/>
<evidence type="ECO:0000256" key="1">
    <source>
        <dbReference type="SAM" id="Phobius"/>
    </source>
</evidence>
<accession>A0A0N8NTE2</accession>
<dbReference type="EMBL" id="LKET01000029">
    <property type="protein sequence ID" value="KPU44584.1"/>
    <property type="molecule type" value="Genomic_DNA"/>
</dbReference>
<feature type="transmembrane region" description="Helical" evidence="1">
    <location>
        <begin position="12"/>
        <end position="32"/>
    </location>
</feature>
<dbReference type="OrthoDB" id="2372097at2"/>
<organism evidence="5 6">
    <name type="scientific">Oxobacter pfennigii</name>
    <dbReference type="NCBI Taxonomy" id="36849"/>
    <lineage>
        <taxon>Bacteria</taxon>
        <taxon>Bacillati</taxon>
        <taxon>Bacillota</taxon>
        <taxon>Clostridia</taxon>
        <taxon>Eubacteriales</taxon>
        <taxon>Clostridiaceae</taxon>
        <taxon>Oxobacter</taxon>
    </lineage>
</organism>
<keyword evidence="1" id="KW-0812">Transmembrane</keyword>
<dbReference type="InterPro" id="IPR014239">
    <property type="entry name" value="YpeB_PepSY1-2"/>
</dbReference>
<dbReference type="InterPro" id="IPR048402">
    <property type="entry name" value="YpeB_N"/>
</dbReference>
<comment type="caution">
    <text evidence="5">The sequence shown here is derived from an EMBL/GenBank/DDBJ whole genome shotgun (WGS) entry which is preliminary data.</text>
</comment>
<protein>
    <submittedName>
        <fullName evidence="5">Sporulation protein YpeB</fullName>
    </submittedName>
</protein>
<keyword evidence="1" id="KW-0472">Membrane</keyword>
<reference evidence="5 6" key="1">
    <citation type="submission" date="2015-09" db="EMBL/GenBank/DDBJ databases">
        <title>Genome sequence of Oxobacter pfennigii DSM 3222.</title>
        <authorList>
            <person name="Poehlein A."/>
            <person name="Bengelsdorf F.R."/>
            <person name="Schiel-Bengelsdorf B."/>
            <person name="Duerre P."/>
            <person name="Daniel R."/>
        </authorList>
    </citation>
    <scope>NUCLEOTIDE SEQUENCE [LARGE SCALE GENOMIC DNA]</scope>
    <source>
        <strain evidence="5 6">DSM 3222</strain>
    </source>
</reference>
<dbReference type="Proteomes" id="UP000050326">
    <property type="component" value="Unassembled WGS sequence"/>
</dbReference>
<dbReference type="AlphaFoldDB" id="A0A0N8NTE2"/>
<sequence length="460" mass="51197">MEQPIMRKRGVYGVIVAVLVVGVTTLACLLYVDRMQFGNRLQGAYQKQLFDLIGNVQNLETALSKVTVTASPEQAALLFGEIWRQAGGASDRINALPITHVAISETSKFLTQVSDFSFSLLKLQNSGEKLTDEEWKNIEALKKNAAYLGQQLYTVQDDMEEGKANWSHIRYEGARILGQAQTNLIDSKFTDIDKQMQQHPTLIYDGPYSENVLSIEPKVINQPEITAEQAKQKIEEFLGREKIQEISGGSESANGRVPTYPFNVVLKGRDKNNPVDIDISKNGGHVVYMLDSREISEAKIENKKAIDIGLQFLSDRGFKNMIPSFSQKADGILVVNYVHAVESKGGTVVVYPDQIKVKIALDNGDIVGVEAEKYLVAHNERKIPEAKLNVDEARSKASNKIKITNSRLAIIPLLSKREVFCYEFVGKKGDSTFIVYINAENGKEENILQILDTPEGQLAM</sequence>
<evidence type="ECO:0000259" key="3">
    <source>
        <dbReference type="Pfam" id="PF14620"/>
    </source>
</evidence>
<name>A0A0N8NTE2_9CLOT</name>
<evidence type="ECO:0000313" key="6">
    <source>
        <dbReference type="Proteomes" id="UP000050326"/>
    </source>
</evidence>
<dbReference type="RefSeq" id="WP_054874735.1">
    <property type="nucleotide sequence ID" value="NZ_LKET01000029.1"/>
</dbReference>
<dbReference type="PROSITE" id="PS51257">
    <property type="entry name" value="PROKAR_LIPOPROTEIN"/>
    <property type="match status" value="1"/>
</dbReference>
<dbReference type="Pfam" id="PF20769">
    <property type="entry name" value="YPEB_N"/>
    <property type="match status" value="1"/>
</dbReference>